<accession>A0A401G0H6</accession>
<evidence type="ECO:0000313" key="2">
    <source>
        <dbReference type="Proteomes" id="UP000288096"/>
    </source>
</evidence>
<evidence type="ECO:0000313" key="1">
    <source>
        <dbReference type="EMBL" id="GBC62729.1"/>
    </source>
</evidence>
<dbReference type="SUPFAM" id="SSF55961">
    <property type="entry name" value="Bet v1-like"/>
    <property type="match status" value="1"/>
</dbReference>
<sequence length="163" mass="18915">MKITNKHTRIIEKPISDVSVLLNSLSSNDDQLWPHENWAPIKLDRELSEGATGGHGPIKYVITEFKPGRKINFRFIEPSNFQGNHWFELIEKGENKTEISHTIKMNVAATAIIPWLIMIRPTHDALIEDSFDKVQLKLGLTFQRKKWSFWVRLLKKTIMKKPA</sequence>
<dbReference type="AlphaFoldDB" id="A0A401G0H6"/>
<reference evidence="2" key="1">
    <citation type="submission" date="2017-11" db="EMBL/GenBank/DDBJ databases">
        <authorList>
            <person name="Watanabe M."/>
            <person name="Kojima H."/>
        </authorList>
    </citation>
    <scope>NUCLEOTIDE SEQUENCE [LARGE SCALE GENOMIC DNA]</scope>
    <source>
        <strain evidence="2">Tokyo 01</strain>
    </source>
</reference>
<evidence type="ECO:0008006" key="3">
    <source>
        <dbReference type="Google" id="ProtNLM"/>
    </source>
</evidence>
<proteinExistence type="predicted"/>
<name>A0A401G0H6_9BACT</name>
<gene>
    <name evidence="1" type="ORF">DENIS_3706</name>
</gene>
<keyword evidence="2" id="KW-1185">Reference proteome</keyword>
<organism evidence="1 2">
    <name type="scientific">Desulfonema ishimotonii</name>
    <dbReference type="NCBI Taxonomy" id="45657"/>
    <lineage>
        <taxon>Bacteria</taxon>
        <taxon>Pseudomonadati</taxon>
        <taxon>Thermodesulfobacteriota</taxon>
        <taxon>Desulfobacteria</taxon>
        <taxon>Desulfobacterales</taxon>
        <taxon>Desulfococcaceae</taxon>
        <taxon>Desulfonema</taxon>
    </lineage>
</organism>
<dbReference type="EMBL" id="BEXT01000001">
    <property type="protein sequence ID" value="GBC62729.1"/>
    <property type="molecule type" value="Genomic_DNA"/>
</dbReference>
<protein>
    <recommendedName>
        <fullName evidence="3">SRPBCC family protein</fullName>
    </recommendedName>
</protein>
<comment type="caution">
    <text evidence="1">The sequence shown here is derived from an EMBL/GenBank/DDBJ whole genome shotgun (WGS) entry which is preliminary data.</text>
</comment>
<dbReference type="Proteomes" id="UP000288096">
    <property type="component" value="Unassembled WGS sequence"/>
</dbReference>
<reference evidence="2" key="2">
    <citation type="submission" date="2019-01" db="EMBL/GenBank/DDBJ databases">
        <title>Genome sequence of Desulfonema ishimotonii strain Tokyo 01.</title>
        <authorList>
            <person name="Fukui M."/>
        </authorList>
    </citation>
    <scope>NUCLEOTIDE SEQUENCE [LARGE SCALE GENOMIC DNA]</scope>
    <source>
        <strain evidence="2">Tokyo 01</strain>
    </source>
</reference>